<evidence type="ECO:0000256" key="2">
    <source>
        <dbReference type="ARBA" id="ARBA00023315"/>
    </source>
</evidence>
<dbReference type="PANTHER" id="PTHR43792">
    <property type="entry name" value="GNAT FAMILY, PUTATIVE (AFU_ORTHOLOGUE AFUA_3G00765)-RELATED-RELATED"/>
    <property type="match status" value="1"/>
</dbReference>
<keyword evidence="2 5" id="KW-0012">Acyltransferase</keyword>
<dbReference type="Pfam" id="PF13302">
    <property type="entry name" value="Acetyltransf_3"/>
    <property type="match status" value="1"/>
</dbReference>
<evidence type="ECO:0000256" key="3">
    <source>
        <dbReference type="ARBA" id="ARBA00038502"/>
    </source>
</evidence>
<dbReference type="InterPro" id="IPR000182">
    <property type="entry name" value="GNAT_dom"/>
</dbReference>
<evidence type="ECO:0000256" key="1">
    <source>
        <dbReference type="ARBA" id="ARBA00022679"/>
    </source>
</evidence>
<dbReference type="PROSITE" id="PS51186">
    <property type="entry name" value="GNAT"/>
    <property type="match status" value="1"/>
</dbReference>
<evidence type="ECO:0000259" key="4">
    <source>
        <dbReference type="PROSITE" id="PS51186"/>
    </source>
</evidence>
<dbReference type="PANTHER" id="PTHR43792:SF8">
    <property type="entry name" value="[RIBOSOMAL PROTEIN US5]-ALANINE N-ACETYLTRANSFERASE"/>
    <property type="match status" value="1"/>
</dbReference>
<accession>A0ABW4CMF3</accession>
<organism evidence="5 6">
    <name type="scientific">Lacticaseibacillus mingshuiensis</name>
    <dbReference type="NCBI Taxonomy" id="2799574"/>
    <lineage>
        <taxon>Bacteria</taxon>
        <taxon>Bacillati</taxon>
        <taxon>Bacillota</taxon>
        <taxon>Bacilli</taxon>
        <taxon>Lactobacillales</taxon>
        <taxon>Lactobacillaceae</taxon>
        <taxon>Lacticaseibacillus</taxon>
    </lineage>
</organism>
<dbReference type="InterPro" id="IPR016181">
    <property type="entry name" value="Acyl_CoA_acyltransferase"/>
</dbReference>
<evidence type="ECO:0000313" key="6">
    <source>
        <dbReference type="Proteomes" id="UP001597196"/>
    </source>
</evidence>
<dbReference type="GO" id="GO:0016746">
    <property type="term" value="F:acyltransferase activity"/>
    <property type="evidence" value="ECO:0007669"/>
    <property type="project" value="UniProtKB-KW"/>
</dbReference>
<keyword evidence="1 5" id="KW-0808">Transferase</keyword>
<dbReference type="EMBL" id="JBHTOC010000020">
    <property type="protein sequence ID" value="MFD1430886.1"/>
    <property type="molecule type" value="Genomic_DNA"/>
</dbReference>
<protein>
    <submittedName>
        <fullName evidence="5">GNAT family N-acetyltransferase</fullName>
        <ecNumber evidence="5">2.3.-.-</ecNumber>
    </submittedName>
</protein>
<dbReference type="EC" id="2.3.-.-" evidence="5"/>
<feature type="domain" description="N-acetyltransferase" evidence="4">
    <location>
        <begin position="7"/>
        <end position="160"/>
    </location>
</feature>
<comment type="similarity">
    <text evidence="3">Belongs to the acetyltransferase family. RimJ subfamily.</text>
</comment>
<comment type="caution">
    <text evidence="5">The sequence shown here is derived from an EMBL/GenBank/DDBJ whole genome shotgun (WGS) entry which is preliminary data.</text>
</comment>
<dbReference type="InterPro" id="IPR051531">
    <property type="entry name" value="N-acetyltransferase"/>
</dbReference>
<sequence length="176" mass="19384">MLSDGRIQIRPFQVADASAFFAYASDSAVTTPAGMAPLTTMDEAVATVTRYRQENTDHAIVFQGQVVGHIGVYPRANDPADPAFMTREIGYALGQPFWGQGLMTAAVRLVCADLFARQITQIWAGVFPDNARSVRLLRHTGFRYQFTVPLPASLYGKAASEEAYYCLLPENWASKK</sequence>
<keyword evidence="6" id="KW-1185">Reference proteome</keyword>
<proteinExistence type="inferred from homology"/>
<gene>
    <name evidence="5" type="ORF">ACFQ4P_11625</name>
</gene>
<reference evidence="6" key="1">
    <citation type="journal article" date="2019" name="Int. J. Syst. Evol. Microbiol.">
        <title>The Global Catalogue of Microorganisms (GCM) 10K type strain sequencing project: providing services to taxonomists for standard genome sequencing and annotation.</title>
        <authorList>
            <consortium name="The Broad Institute Genomics Platform"/>
            <consortium name="The Broad Institute Genome Sequencing Center for Infectious Disease"/>
            <person name="Wu L."/>
            <person name="Ma J."/>
        </authorList>
    </citation>
    <scope>NUCLEOTIDE SEQUENCE [LARGE SCALE GENOMIC DNA]</scope>
    <source>
        <strain evidence="6">CCM 8980</strain>
    </source>
</reference>
<dbReference type="RefSeq" id="WP_203628484.1">
    <property type="nucleotide sequence ID" value="NZ_BOLQ01000030.1"/>
</dbReference>
<name>A0ABW4CMF3_9LACO</name>
<dbReference type="SUPFAM" id="SSF55729">
    <property type="entry name" value="Acyl-CoA N-acyltransferases (Nat)"/>
    <property type="match status" value="1"/>
</dbReference>
<dbReference type="Gene3D" id="3.40.630.30">
    <property type="match status" value="1"/>
</dbReference>
<dbReference type="Proteomes" id="UP001597196">
    <property type="component" value="Unassembled WGS sequence"/>
</dbReference>
<evidence type="ECO:0000313" key="5">
    <source>
        <dbReference type="EMBL" id="MFD1430886.1"/>
    </source>
</evidence>